<evidence type="ECO:0000313" key="3">
    <source>
        <dbReference type="Proteomes" id="UP000054498"/>
    </source>
</evidence>
<feature type="signal peptide" evidence="1">
    <location>
        <begin position="1"/>
        <end position="21"/>
    </location>
</feature>
<evidence type="ECO:0000256" key="1">
    <source>
        <dbReference type="SAM" id="SignalP"/>
    </source>
</evidence>
<keyword evidence="1" id="KW-0732">Signal</keyword>
<dbReference type="AlphaFoldDB" id="A0A0D2MMD8"/>
<accession>A0A0D2MMD8</accession>
<dbReference type="EMBL" id="KK101219">
    <property type="protein sequence ID" value="KIZ01707.1"/>
    <property type="molecule type" value="Genomic_DNA"/>
</dbReference>
<protein>
    <submittedName>
        <fullName evidence="2">Uncharacterized protein</fullName>
    </submittedName>
</protein>
<dbReference type="Proteomes" id="UP000054498">
    <property type="component" value="Unassembled WGS sequence"/>
</dbReference>
<feature type="chain" id="PRO_5002258922" evidence="1">
    <location>
        <begin position="22"/>
        <end position="400"/>
    </location>
</feature>
<dbReference type="GeneID" id="25739131"/>
<gene>
    <name evidence="2" type="ORF">MNEG_6255</name>
</gene>
<proteinExistence type="predicted"/>
<dbReference type="KEGG" id="mng:MNEG_6255"/>
<reference evidence="2 3" key="1">
    <citation type="journal article" date="2013" name="BMC Genomics">
        <title>Reconstruction of the lipid metabolism for the microalga Monoraphidium neglectum from its genome sequence reveals characteristics suitable for biofuel production.</title>
        <authorList>
            <person name="Bogen C."/>
            <person name="Al-Dilaimi A."/>
            <person name="Albersmeier A."/>
            <person name="Wichmann J."/>
            <person name="Grundmann M."/>
            <person name="Rupp O."/>
            <person name="Lauersen K.J."/>
            <person name="Blifernez-Klassen O."/>
            <person name="Kalinowski J."/>
            <person name="Goesmann A."/>
            <person name="Mussgnug J.H."/>
            <person name="Kruse O."/>
        </authorList>
    </citation>
    <scope>NUCLEOTIDE SEQUENCE [LARGE SCALE GENOMIC DNA]</scope>
    <source>
        <strain evidence="2 3">SAG 48.87</strain>
    </source>
</reference>
<dbReference type="OrthoDB" id="202415at2759"/>
<organism evidence="2 3">
    <name type="scientific">Monoraphidium neglectum</name>
    <dbReference type="NCBI Taxonomy" id="145388"/>
    <lineage>
        <taxon>Eukaryota</taxon>
        <taxon>Viridiplantae</taxon>
        <taxon>Chlorophyta</taxon>
        <taxon>core chlorophytes</taxon>
        <taxon>Chlorophyceae</taxon>
        <taxon>CS clade</taxon>
        <taxon>Sphaeropleales</taxon>
        <taxon>Selenastraceae</taxon>
        <taxon>Monoraphidium</taxon>
    </lineage>
</organism>
<keyword evidence="3" id="KW-1185">Reference proteome</keyword>
<dbReference type="RefSeq" id="XP_013900726.1">
    <property type="nucleotide sequence ID" value="XM_014045272.1"/>
</dbReference>
<name>A0A0D2MMD8_9CHLO</name>
<sequence length="400" mass="42346">MATRLCALALAAATIATLTWATVALESLHQQLHGQGPPLLRYSVRPVGRVNSSYGVAQGYWHLEVNHSFPEPGLVAKARLRKGIGGAGNRSCWEVAQGHAEPYTDFYAPRGSPVQEEEAEMIEEMMLAALHLFKVPDADVLVHLGDGAPEGLPLLQANIDRGVEDAGFAIPKRMWADALGPEQLNVLHECLEVRYPRATAARAPRAAWRGTNTDRRIDPMDESNALDALRSRLHLMGRWYPDIFDAHYTDFGQRAFDTQASNLTGFYEHLLAPGHTVEHFSNSLHDLPQHQGVAALALNQVALPEAMAAAITKAAELSDWQVEMQPGYEEVPFSRCCTRSRGLPAGFVEALRATQPGRGGGGGGAVGGGGGAGVGSGGGGSGIVGGDVGVGDDGVAVAAA</sequence>
<evidence type="ECO:0000313" key="2">
    <source>
        <dbReference type="EMBL" id="KIZ01707.1"/>
    </source>
</evidence>